<proteinExistence type="predicted"/>
<sequence>MEPQEQPTKAIFSFADELQRRQQRAEEQKAVWEQKQQRAAELYRSGQNPILAYIETMKPEADPARIKRAETAAKIAAWSNMLTALGTGIVGMATEGYVPKTGTDAPLRMLDRINEWEKLYDSQNREYRQLKLRALMGQQEGEQQAANMEASAAGQAYNLAQKQYDALLGYMWKAQQEKQKRAEDLRDKKEIEKIRGENNLKVARTRAAASASTASARAAAAADKAVVQFLDRDEKTVVSLSPAQESLLYEKGRDMGIIPEDGSPTKKPAYTGEKVPQFSYGKLKPAQKAQLLRTVYLKLTGEQEPSKPPADIGLLFRQPKRYITGPYSPETLNLLETGQAEQMREAGFSDQQIMDYYLNYE</sequence>
<dbReference type="STRING" id="28117.BHV66_07155"/>
<evidence type="ECO:0000313" key="2">
    <source>
        <dbReference type="Proteomes" id="UP000187417"/>
    </source>
</evidence>
<accession>A0A1Q6F4N7</accession>
<dbReference type="EMBL" id="MNQH01000031">
    <property type="protein sequence ID" value="OKY93857.1"/>
    <property type="molecule type" value="Genomic_DNA"/>
</dbReference>
<organism evidence="1 2">
    <name type="scientific">Alistipes putredinis</name>
    <dbReference type="NCBI Taxonomy" id="28117"/>
    <lineage>
        <taxon>Bacteria</taxon>
        <taxon>Pseudomonadati</taxon>
        <taxon>Bacteroidota</taxon>
        <taxon>Bacteroidia</taxon>
        <taxon>Bacteroidales</taxon>
        <taxon>Rikenellaceae</taxon>
        <taxon>Alistipes</taxon>
    </lineage>
</organism>
<name>A0A1Q6F4N7_9BACT</name>
<dbReference type="Proteomes" id="UP000187417">
    <property type="component" value="Unassembled WGS sequence"/>
</dbReference>
<protein>
    <submittedName>
        <fullName evidence="1">Uncharacterized protein</fullName>
    </submittedName>
</protein>
<gene>
    <name evidence="1" type="ORF">BHV66_07155</name>
</gene>
<reference evidence="1 2" key="1">
    <citation type="journal article" date="2016" name="Nat. Biotechnol.">
        <title>Measurement of bacterial replication rates in microbial communities.</title>
        <authorList>
            <person name="Brown C.T."/>
            <person name="Olm M.R."/>
            <person name="Thomas B.C."/>
            <person name="Banfield J.F."/>
        </authorList>
    </citation>
    <scope>NUCLEOTIDE SEQUENCE [LARGE SCALE GENOMIC DNA]</scope>
    <source>
        <strain evidence="1">CAG:67_53_122</strain>
    </source>
</reference>
<evidence type="ECO:0000313" key="1">
    <source>
        <dbReference type="EMBL" id="OKY93857.1"/>
    </source>
</evidence>
<comment type="caution">
    <text evidence="1">The sequence shown here is derived from an EMBL/GenBank/DDBJ whole genome shotgun (WGS) entry which is preliminary data.</text>
</comment>
<dbReference type="AlphaFoldDB" id="A0A1Q6F4N7"/>
<dbReference type="RefSeq" id="WP_022460887.1">
    <property type="nucleotide sequence ID" value="NZ_BAAFLA010000016.1"/>
</dbReference>